<evidence type="ECO:0000256" key="2">
    <source>
        <dbReference type="ARBA" id="ARBA00005887"/>
    </source>
</evidence>
<keyword evidence="5 8" id="KW-1133">Transmembrane helix</keyword>
<feature type="transmembrane region" description="Helical" evidence="8">
    <location>
        <begin position="20"/>
        <end position="38"/>
    </location>
</feature>
<dbReference type="SUPFAM" id="SSF111352">
    <property type="entry name" value="Ammonium transporter"/>
    <property type="match status" value="1"/>
</dbReference>
<reference evidence="10" key="2">
    <citation type="journal article" date="2024" name="Plant">
        <title>Genomic evolution and insights into agronomic trait innovations of Sesamum species.</title>
        <authorList>
            <person name="Miao H."/>
            <person name="Wang L."/>
            <person name="Qu L."/>
            <person name="Liu H."/>
            <person name="Sun Y."/>
            <person name="Le M."/>
            <person name="Wang Q."/>
            <person name="Wei S."/>
            <person name="Zheng Y."/>
            <person name="Lin W."/>
            <person name="Duan Y."/>
            <person name="Cao H."/>
            <person name="Xiong S."/>
            <person name="Wang X."/>
            <person name="Wei L."/>
            <person name="Li C."/>
            <person name="Ma Q."/>
            <person name="Ju M."/>
            <person name="Zhao R."/>
            <person name="Li G."/>
            <person name="Mu C."/>
            <person name="Tian Q."/>
            <person name="Mei H."/>
            <person name="Zhang T."/>
            <person name="Gao T."/>
            <person name="Zhang H."/>
        </authorList>
    </citation>
    <scope>NUCLEOTIDE SEQUENCE</scope>
    <source>
        <strain evidence="10">KEN8</strain>
    </source>
</reference>
<evidence type="ECO:0000256" key="4">
    <source>
        <dbReference type="ARBA" id="ARBA00022692"/>
    </source>
</evidence>
<dbReference type="Gene3D" id="1.10.3430.10">
    <property type="entry name" value="Ammonium transporter AmtB like domains"/>
    <property type="match status" value="1"/>
</dbReference>
<dbReference type="GO" id="GO:0097272">
    <property type="term" value="P:ammonium homeostasis"/>
    <property type="evidence" value="ECO:0007669"/>
    <property type="project" value="TreeGrafter"/>
</dbReference>
<feature type="transmembrane region" description="Helical" evidence="8">
    <location>
        <begin position="123"/>
        <end position="144"/>
    </location>
</feature>
<feature type="domain" description="Ammonium transporter AmtB-like" evidence="9">
    <location>
        <begin position="69"/>
        <end position="235"/>
    </location>
</feature>
<dbReference type="PANTHER" id="PTHR11730">
    <property type="entry name" value="AMMONIUM TRANSPORTER"/>
    <property type="match status" value="1"/>
</dbReference>
<evidence type="ECO:0000256" key="7">
    <source>
        <dbReference type="ARBA" id="ARBA00023177"/>
    </source>
</evidence>
<evidence type="ECO:0000256" key="5">
    <source>
        <dbReference type="ARBA" id="ARBA00022989"/>
    </source>
</evidence>
<comment type="similarity">
    <text evidence="2">Belongs to the ammonia transporter channel (TC 1.A.11.2) family.</text>
</comment>
<accession>A0AAW2L4Z9</accession>
<evidence type="ECO:0000313" key="10">
    <source>
        <dbReference type="EMBL" id="KAL0313783.1"/>
    </source>
</evidence>
<feature type="transmembrane region" description="Helical" evidence="8">
    <location>
        <begin position="186"/>
        <end position="208"/>
    </location>
</feature>
<proteinExistence type="inferred from homology"/>
<dbReference type="PANTHER" id="PTHR11730:SF6">
    <property type="entry name" value="AMMONIUM TRANSPORTER"/>
    <property type="match status" value="1"/>
</dbReference>
<dbReference type="Pfam" id="PF00909">
    <property type="entry name" value="Ammonium_transp"/>
    <property type="match status" value="1"/>
</dbReference>
<evidence type="ECO:0000256" key="3">
    <source>
        <dbReference type="ARBA" id="ARBA00022448"/>
    </source>
</evidence>
<reference evidence="10" key="1">
    <citation type="submission" date="2020-06" db="EMBL/GenBank/DDBJ databases">
        <authorList>
            <person name="Li T."/>
            <person name="Hu X."/>
            <person name="Zhang T."/>
            <person name="Song X."/>
            <person name="Zhang H."/>
            <person name="Dai N."/>
            <person name="Sheng W."/>
            <person name="Hou X."/>
            <person name="Wei L."/>
        </authorList>
    </citation>
    <scope>NUCLEOTIDE SEQUENCE</scope>
    <source>
        <strain evidence="10">KEN8</strain>
        <tissue evidence="10">Leaf</tissue>
    </source>
</reference>
<evidence type="ECO:0000256" key="1">
    <source>
        <dbReference type="ARBA" id="ARBA00004141"/>
    </source>
</evidence>
<dbReference type="GO" id="GO:0005886">
    <property type="term" value="C:plasma membrane"/>
    <property type="evidence" value="ECO:0007669"/>
    <property type="project" value="TreeGrafter"/>
</dbReference>
<comment type="caution">
    <text evidence="10">The sequence shown here is derived from an EMBL/GenBank/DDBJ whole genome shotgun (WGS) entry which is preliminary data.</text>
</comment>
<dbReference type="GO" id="GO:0008519">
    <property type="term" value="F:ammonium channel activity"/>
    <property type="evidence" value="ECO:0007669"/>
    <property type="project" value="InterPro"/>
</dbReference>
<evidence type="ECO:0000259" key="9">
    <source>
        <dbReference type="Pfam" id="PF00909"/>
    </source>
</evidence>
<sequence length="270" mass="29643">MDGLGLPSPMETFYLARESLILPVQAWFTWLVALPVCGEHSLKAQDRPVRPDRPSYGTRGSYYGQWSAVGRTAVTTTLAGSTAALTTLFGKRILVGHWNVIDVCNGLLGGFAAITSGCSVVEPWAAIICGFMAAWVLIGFNKLAEKLNYDDPLEAAQLHGGCGAWGVLFTGLFAKKDYVNEVYPAQIIQILVIIGWVTATMAPLFLILHKLRLLRISSEDEMAGMDLTRHGGMAYIYHDEGENSNLPQFKLRRIEPTDTPTPDHPSHIRV</sequence>
<keyword evidence="4 8" id="KW-0812">Transmembrane</keyword>
<keyword evidence="6 8" id="KW-0472">Membrane</keyword>
<dbReference type="EMBL" id="JACGWM010000117">
    <property type="protein sequence ID" value="KAL0313783.1"/>
    <property type="molecule type" value="Genomic_DNA"/>
</dbReference>
<dbReference type="InterPro" id="IPR029020">
    <property type="entry name" value="Ammonium/urea_transptr"/>
</dbReference>
<gene>
    <name evidence="10" type="ORF">Scaly_2900800</name>
</gene>
<evidence type="ECO:0000256" key="6">
    <source>
        <dbReference type="ARBA" id="ARBA00023136"/>
    </source>
</evidence>
<dbReference type="InterPro" id="IPR024041">
    <property type="entry name" value="NH4_transpt_AmtB-like_dom"/>
</dbReference>
<name>A0AAW2L4Z9_9LAMI</name>
<keyword evidence="3" id="KW-0813">Transport</keyword>
<protein>
    <submittedName>
        <fullName evidence="10">Ammonium transporter 1 member 2</fullName>
    </submittedName>
</protein>
<dbReference type="AlphaFoldDB" id="A0AAW2L4Z9"/>
<evidence type="ECO:0000256" key="8">
    <source>
        <dbReference type="SAM" id="Phobius"/>
    </source>
</evidence>
<comment type="subcellular location">
    <subcellularLocation>
        <location evidence="1">Membrane</location>
        <topology evidence="1">Multi-pass membrane protein</topology>
    </subcellularLocation>
</comment>
<keyword evidence="7" id="KW-0924">Ammonia transport</keyword>
<organism evidence="10">
    <name type="scientific">Sesamum calycinum</name>
    <dbReference type="NCBI Taxonomy" id="2727403"/>
    <lineage>
        <taxon>Eukaryota</taxon>
        <taxon>Viridiplantae</taxon>
        <taxon>Streptophyta</taxon>
        <taxon>Embryophyta</taxon>
        <taxon>Tracheophyta</taxon>
        <taxon>Spermatophyta</taxon>
        <taxon>Magnoliopsida</taxon>
        <taxon>eudicotyledons</taxon>
        <taxon>Gunneridae</taxon>
        <taxon>Pentapetalae</taxon>
        <taxon>asterids</taxon>
        <taxon>lamiids</taxon>
        <taxon>Lamiales</taxon>
        <taxon>Pedaliaceae</taxon>
        <taxon>Sesamum</taxon>
    </lineage>
</organism>
<feature type="transmembrane region" description="Helical" evidence="8">
    <location>
        <begin position="156"/>
        <end position="174"/>
    </location>
</feature>